<protein>
    <submittedName>
        <fullName evidence="1">Uncharacterized protein</fullName>
    </submittedName>
</protein>
<dbReference type="EMBL" id="KV878594">
    <property type="protein sequence ID" value="OJJ54449.1"/>
    <property type="molecule type" value="Genomic_DNA"/>
</dbReference>
<dbReference type="Proteomes" id="UP000184356">
    <property type="component" value="Unassembled WGS sequence"/>
</dbReference>
<organism evidence="1 2">
    <name type="scientific">Aspergillus sydowii CBS 593.65</name>
    <dbReference type="NCBI Taxonomy" id="1036612"/>
    <lineage>
        <taxon>Eukaryota</taxon>
        <taxon>Fungi</taxon>
        <taxon>Dikarya</taxon>
        <taxon>Ascomycota</taxon>
        <taxon>Pezizomycotina</taxon>
        <taxon>Eurotiomycetes</taxon>
        <taxon>Eurotiomycetidae</taxon>
        <taxon>Eurotiales</taxon>
        <taxon>Aspergillaceae</taxon>
        <taxon>Aspergillus</taxon>
        <taxon>Aspergillus subgen. Nidulantes</taxon>
    </lineage>
</organism>
<dbReference type="VEuPathDB" id="FungiDB:ASPSYDRAFT_35155"/>
<evidence type="ECO:0000313" key="1">
    <source>
        <dbReference type="EMBL" id="OJJ54449.1"/>
    </source>
</evidence>
<proteinExistence type="predicted"/>
<sequence length="344" mass="41941">MELYSVDDWEPWCRHIQRSVRSYDVWKYVDPAVKDEDLPKPEEKTRPKPEDYMAPERIANHRKEDSTKAITVRDLSREEKESYMENLDDFRWEIRRHEEGMKRLLDMIRRSVPPWARPLVARQVQPRKILLILRSRFERTEEEQLIHRGVVRSKWAHMRAYTPLNTRGKIEAWCGKWSILYREGRKLGIFSYDEHPIEDFMHAITAHDLGFWSDYRQKLRKGNTIDFTKMVYEFMWTKRDEITLRYSRTDDEDNPRKQPKDKTSKKRRSCLVCNQGHSTTKCWALNRKEAPKYWSLSEKTRGYIKRNLHDDDTCRLIIETYQWNRPKVKIECLIEEFWYWEGYP</sequence>
<name>A0A1L9T4U1_9EURO</name>
<evidence type="ECO:0000313" key="2">
    <source>
        <dbReference type="Proteomes" id="UP000184356"/>
    </source>
</evidence>
<dbReference type="GeneID" id="63761386"/>
<keyword evidence="2" id="KW-1185">Reference proteome</keyword>
<gene>
    <name evidence="1" type="ORF">ASPSYDRAFT_35155</name>
</gene>
<dbReference type="RefSeq" id="XP_040698255.1">
    <property type="nucleotide sequence ID" value="XM_040845313.1"/>
</dbReference>
<dbReference type="AlphaFoldDB" id="A0A1L9T4U1"/>
<accession>A0A1L9T4U1</accession>
<dbReference type="OrthoDB" id="3798177at2759"/>
<reference evidence="2" key="1">
    <citation type="journal article" date="2017" name="Genome Biol.">
        <title>Comparative genomics reveals high biological diversity and specific adaptations in the industrially and medically important fungal genus Aspergillus.</title>
        <authorList>
            <person name="de Vries R.P."/>
            <person name="Riley R."/>
            <person name="Wiebenga A."/>
            <person name="Aguilar-Osorio G."/>
            <person name="Amillis S."/>
            <person name="Uchima C.A."/>
            <person name="Anderluh G."/>
            <person name="Asadollahi M."/>
            <person name="Askin M."/>
            <person name="Barry K."/>
            <person name="Battaglia E."/>
            <person name="Bayram O."/>
            <person name="Benocci T."/>
            <person name="Braus-Stromeyer S.A."/>
            <person name="Caldana C."/>
            <person name="Canovas D."/>
            <person name="Cerqueira G.C."/>
            <person name="Chen F."/>
            <person name="Chen W."/>
            <person name="Choi C."/>
            <person name="Clum A."/>
            <person name="Dos Santos R.A."/>
            <person name="Damasio A.R."/>
            <person name="Diallinas G."/>
            <person name="Emri T."/>
            <person name="Fekete E."/>
            <person name="Flipphi M."/>
            <person name="Freyberg S."/>
            <person name="Gallo A."/>
            <person name="Gournas C."/>
            <person name="Habgood R."/>
            <person name="Hainaut M."/>
            <person name="Harispe M.L."/>
            <person name="Henrissat B."/>
            <person name="Hilden K.S."/>
            <person name="Hope R."/>
            <person name="Hossain A."/>
            <person name="Karabika E."/>
            <person name="Karaffa L."/>
            <person name="Karanyi Z."/>
            <person name="Krasevec N."/>
            <person name="Kuo A."/>
            <person name="Kusch H."/>
            <person name="LaButti K."/>
            <person name="Lagendijk E.L."/>
            <person name="Lapidus A."/>
            <person name="Levasseur A."/>
            <person name="Lindquist E."/>
            <person name="Lipzen A."/>
            <person name="Logrieco A.F."/>
            <person name="MacCabe A."/>
            <person name="Maekelae M.R."/>
            <person name="Malavazi I."/>
            <person name="Melin P."/>
            <person name="Meyer V."/>
            <person name="Mielnichuk N."/>
            <person name="Miskei M."/>
            <person name="Molnar A.P."/>
            <person name="Mule G."/>
            <person name="Ngan C.Y."/>
            <person name="Orejas M."/>
            <person name="Orosz E."/>
            <person name="Ouedraogo J.P."/>
            <person name="Overkamp K.M."/>
            <person name="Park H.-S."/>
            <person name="Perrone G."/>
            <person name="Piumi F."/>
            <person name="Punt P.J."/>
            <person name="Ram A.F."/>
            <person name="Ramon A."/>
            <person name="Rauscher S."/>
            <person name="Record E."/>
            <person name="Riano-Pachon D.M."/>
            <person name="Robert V."/>
            <person name="Roehrig J."/>
            <person name="Ruller R."/>
            <person name="Salamov A."/>
            <person name="Salih N.S."/>
            <person name="Samson R.A."/>
            <person name="Sandor E."/>
            <person name="Sanguinetti M."/>
            <person name="Schuetze T."/>
            <person name="Sepcic K."/>
            <person name="Shelest E."/>
            <person name="Sherlock G."/>
            <person name="Sophianopoulou V."/>
            <person name="Squina F.M."/>
            <person name="Sun H."/>
            <person name="Susca A."/>
            <person name="Todd R.B."/>
            <person name="Tsang A."/>
            <person name="Unkles S.E."/>
            <person name="van de Wiele N."/>
            <person name="van Rossen-Uffink D."/>
            <person name="Oliveira J.V."/>
            <person name="Vesth T.C."/>
            <person name="Visser J."/>
            <person name="Yu J.-H."/>
            <person name="Zhou M."/>
            <person name="Andersen M.R."/>
            <person name="Archer D.B."/>
            <person name="Baker S.E."/>
            <person name="Benoit I."/>
            <person name="Brakhage A.A."/>
            <person name="Braus G.H."/>
            <person name="Fischer R."/>
            <person name="Frisvad J.C."/>
            <person name="Goldman G.H."/>
            <person name="Houbraken J."/>
            <person name="Oakley B."/>
            <person name="Pocsi I."/>
            <person name="Scazzocchio C."/>
            <person name="Seiboth B."/>
            <person name="vanKuyk P.A."/>
            <person name="Wortman J."/>
            <person name="Dyer P.S."/>
            <person name="Grigoriev I.V."/>
        </authorList>
    </citation>
    <scope>NUCLEOTIDE SEQUENCE [LARGE SCALE GENOMIC DNA]</scope>
    <source>
        <strain evidence="2">CBS 593.65</strain>
    </source>
</reference>